<organism evidence="10 11">
    <name type="scientific">Acrodontium crateriforme</name>
    <dbReference type="NCBI Taxonomy" id="150365"/>
    <lineage>
        <taxon>Eukaryota</taxon>
        <taxon>Fungi</taxon>
        <taxon>Dikarya</taxon>
        <taxon>Ascomycota</taxon>
        <taxon>Pezizomycotina</taxon>
        <taxon>Dothideomycetes</taxon>
        <taxon>Dothideomycetidae</taxon>
        <taxon>Mycosphaerellales</taxon>
        <taxon>Teratosphaeriaceae</taxon>
        <taxon>Acrodontium</taxon>
    </lineage>
</organism>
<dbReference type="GO" id="GO:0047596">
    <property type="term" value="F:6-methylsalicylate decarboxylase activity"/>
    <property type="evidence" value="ECO:0007669"/>
    <property type="project" value="UniProtKB-EC"/>
</dbReference>
<evidence type="ECO:0000256" key="2">
    <source>
        <dbReference type="ARBA" id="ARBA00022723"/>
    </source>
</evidence>
<dbReference type="Proteomes" id="UP001303373">
    <property type="component" value="Chromosome 3"/>
</dbReference>
<evidence type="ECO:0000256" key="4">
    <source>
        <dbReference type="ARBA" id="ARBA00022833"/>
    </source>
</evidence>
<evidence type="ECO:0000313" key="11">
    <source>
        <dbReference type="Proteomes" id="UP001303373"/>
    </source>
</evidence>
<name>A0AAQ3M1V8_9PEZI</name>
<sequence>MASSITQMPPRIDVHAHIIPPAYRAACLQDGHSKPDGMPGVPAWSPEDHLKMMDEIGISKAIVSISSPGTHLVAGEDDKAAQLARYCNSYASQELKKKYPARFGYFASLPLPNITSSLKEIELGADEGCDGFVVMSNSHGVYIGDKRFDAVFDELNHQKAILFIHPTTPKCPCSGNAGDGSTDATPLAGTYANPMLEFFFDTARVVTNLFLSGTVKRCPDIKFVIPHLGGCMPPLLSRFTGFSGIVPGAWEAVSQDEAEEAFARQFWFDLAGFPFPSQIKGLMDGAGVKTDRIVYGTDYCFTPAPLAKNMALRMDEGMKGMFNDDEIHDMYSRNAETLFRTTNLDA</sequence>
<gene>
    <name evidence="10" type="ORF">R9X50_00223500</name>
</gene>
<reference evidence="10 11" key="1">
    <citation type="submission" date="2023-11" db="EMBL/GenBank/DDBJ databases">
        <title>An acidophilic fungus is an integral part of prey digestion in a carnivorous sundew plant.</title>
        <authorList>
            <person name="Tsai I.J."/>
        </authorList>
    </citation>
    <scope>NUCLEOTIDE SEQUENCE [LARGE SCALE GENOMIC DNA]</scope>
    <source>
        <strain evidence="10">169a</strain>
    </source>
</reference>
<dbReference type="GO" id="GO:0016787">
    <property type="term" value="F:hydrolase activity"/>
    <property type="evidence" value="ECO:0007669"/>
    <property type="project" value="InterPro"/>
</dbReference>
<comment type="catalytic activity">
    <reaction evidence="6">
        <text>6-methylsalicylate + H(+) = 3-methylphenol + CO2</text>
        <dbReference type="Rhea" id="RHEA:23112"/>
        <dbReference type="ChEBI" id="CHEBI:15378"/>
        <dbReference type="ChEBI" id="CHEBI:16526"/>
        <dbReference type="ChEBI" id="CHEBI:17231"/>
        <dbReference type="ChEBI" id="CHEBI:36658"/>
        <dbReference type="EC" id="4.1.1.52"/>
    </reaction>
    <physiologicalReaction direction="left-to-right" evidence="6">
        <dbReference type="Rhea" id="RHEA:23113"/>
    </physiologicalReaction>
</comment>
<evidence type="ECO:0000256" key="5">
    <source>
        <dbReference type="ARBA" id="ARBA00023239"/>
    </source>
</evidence>
<dbReference type="InterPro" id="IPR006680">
    <property type="entry name" value="Amidohydro-rel"/>
</dbReference>
<keyword evidence="4" id="KW-0862">Zinc</keyword>
<proteinExistence type="inferred from homology"/>
<accession>A0AAQ3M1V8</accession>
<dbReference type="GO" id="GO:0005829">
    <property type="term" value="C:cytosol"/>
    <property type="evidence" value="ECO:0007669"/>
    <property type="project" value="TreeGrafter"/>
</dbReference>
<dbReference type="GO" id="GO:0046872">
    <property type="term" value="F:metal ion binding"/>
    <property type="evidence" value="ECO:0007669"/>
    <property type="project" value="UniProtKB-KW"/>
</dbReference>
<keyword evidence="2" id="KW-0479">Metal-binding</keyword>
<keyword evidence="5 8" id="KW-0456">Lyase</keyword>
<dbReference type="AlphaFoldDB" id="A0AAQ3M1V8"/>
<dbReference type="EC" id="4.1.1.52" evidence="7"/>
<evidence type="ECO:0000256" key="3">
    <source>
        <dbReference type="ARBA" id="ARBA00022793"/>
    </source>
</evidence>
<dbReference type="InterPro" id="IPR032465">
    <property type="entry name" value="ACMSD"/>
</dbReference>
<dbReference type="Pfam" id="PF04909">
    <property type="entry name" value="Amidohydro_2"/>
    <property type="match status" value="1"/>
</dbReference>
<dbReference type="SUPFAM" id="SSF51556">
    <property type="entry name" value="Metallo-dependent hydrolases"/>
    <property type="match status" value="1"/>
</dbReference>
<dbReference type="Gene3D" id="3.20.20.140">
    <property type="entry name" value="Metal-dependent hydrolases"/>
    <property type="match status" value="1"/>
</dbReference>
<evidence type="ECO:0000313" key="10">
    <source>
        <dbReference type="EMBL" id="WPG99421.1"/>
    </source>
</evidence>
<evidence type="ECO:0000256" key="6">
    <source>
        <dbReference type="ARBA" id="ARBA00036832"/>
    </source>
</evidence>
<evidence type="ECO:0000256" key="1">
    <source>
        <dbReference type="ARBA" id="ARBA00005871"/>
    </source>
</evidence>
<evidence type="ECO:0000256" key="7">
    <source>
        <dbReference type="ARBA" id="ARBA00038889"/>
    </source>
</evidence>
<dbReference type="PANTHER" id="PTHR21240">
    <property type="entry name" value="2-AMINO-3-CARBOXYLMUCONATE-6-SEMIALDEHYDE DECARBOXYLASE"/>
    <property type="match status" value="1"/>
</dbReference>
<dbReference type="EMBL" id="CP138582">
    <property type="protein sequence ID" value="WPG99421.1"/>
    <property type="molecule type" value="Genomic_DNA"/>
</dbReference>
<dbReference type="InterPro" id="IPR032466">
    <property type="entry name" value="Metal_Hydrolase"/>
</dbReference>
<feature type="domain" description="Amidohydrolase-related" evidence="9">
    <location>
        <begin position="12"/>
        <end position="340"/>
    </location>
</feature>
<keyword evidence="3 8" id="KW-0210">Decarboxylase</keyword>
<dbReference type="PANTHER" id="PTHR21240:SF29">
    <property type="entry name" value="AMIDOHYDROLASE-RELATED DOMAIN-CONTAINING PROTEIN"/>
    <property type="match status" value="1"/>
</dbReference>
<protein>
    <recommendedName>
        <fullName evidence="7">6-methylsalicylate decarboxylase</fullName>
        <ecNumber evidence="7">4.1.1.52</ecNumber>
    </recommendedName>
</protein>
<comment type="similarity">
    <text evidence="1">Belongs to the metallo-dependent hydrolases superfamily. ACMSD family.</text>
</comment>
<dbReference type="GO" id="GO:0019748">
    <property type="term" value="P:secondary metabolic process"/>
    <property type="evidence" value="ECO:0007669"/>
    <property type="project" value="TreeGrafter"/>
</dbReference>
<keyword evidence="11" id="KW-1185">Reference proteome</keyword>
<evidence type="ECO:0000256" key="8">
    <source>
        <dbReference type="RuleBase" id="RU366045"/>
    </source>
</evidence>
<evidence type="ECO:0000259" key="9">
    <source>
        <dbReference type="Pfam" id="PF04909"/>
    </source>
</evidence>